<name>Q2H197_CHAGB</name>
<dbReference type="eggNOG" id="KOG0987">
    <property type="taxonomic scope" value="Eukaryota"/>
</dbReference>
<dbReference type="InterPro" id="IPR051055">
    <property type="entry name" value="PIF1_helicase"/>
</dbReference>
<feature type="compositionally biased region" description="Basic and acidic residues" evidence="2">
    <location>
        <begin position="1"/>
        <end position="12"/>
    </location>
</feature>
<dbReference type="PRINTS" id="PR00929">
    <property type="entry name" value="ATHOOK"/>
</dbReference>
<feature type="domain" description="DUF6570" evidence="5">
    <location>
        <begin position="287"/>
        <end position="416"/>
    </location>
</feature>
<dbReference type="EC" id="5.6.2.3" evidence="1"/>
<feature type="region of interest" description="Disordered" evidence="2">
    <location>
        <begin position="59"/>
        <end position="232"/>
    </location>
</feature>
<feature type="region of interest" description="Disordered" evidence="2">
    <location>
        <begin position="480"/>
        <end position="505"/>
    </location>
</feature>
<feature type="compositionally biased region" description="Basic residues" evidence="2">
    <location>
        <begin position="162"/>
        <end position="171"/>
    </location>
</feature>
<dbReference type="Proteomes" id="UP000001056">
    <property type="component" value="Unassembled WGS sequence"/>
</dbReference>
<keyword evidence="1" id="KW-0227">DNA damage</keyword>
<feature type="domain" description="DNA helicase Pif1-like DEAD-box helicase" evidence="3">
    <location>
        <begin position="1191"/>
        <end position="1355"/>
    </location>
</feature>
<evidence type="ECO:0000313" key="6">
    <source>
        <dbReference type="EMBL" id="EAQ87830.1"/>
    </source>
</evidence>
<dbReference type="RefSeq" id="XP_001223663.1">
    <property type="nucleotide sequence ID" value="XM_001223662.1"/>
</dbReference>
<dbReference type="InterPro" id="IPR046700">
    <property type="entry name" value="DUF6570"/>
</dbReference>
<dbReference type="GO" id="GO:0003677">
    <property type="term" value="F:DNA binding"/>
    <property type="evidence" value="ECO:0007669"/>
    <property type="project" value="InterPro"/>
</dbReference>
<dbReference type="Pfam" id="PF20209">
    <property type="entry name" value="DUF6570"/>
    <property type="match status" value="1"/>
</dbReference>
<evidence type="ECO:0000256" key="2">
    <source>
        <dbReference type="SAM" id="MobiDB-lite"/>
    </source>
</evidence>
<evidence type="ECO:0000259" key="5">
    <source>
        <dbReference type="Pfam" id="PF20209"/>
    </source>
</evidence>
<dbReference type="VEuPathDB" id="FungiDB:CHGG_04449"/>
<evidence type="ECO:0000259" key="4">
    <source>
        <dbReference type="Pfam" id="PF14214"/>
    </source>
</evidence>
<feature type="compositionally biased region" description="Pro residues" evidence="2">
    <location>
        <begin position="206"/>
        <end position="222"/>
    </location>
</feature>
<dbReference type="Pfam" id="PF05970">
    <property type="entry name" value="PIF1"/>
    <property type="match status" value="1"/>
</dbReference>
<keyword evidence="1" id="KW-0347">Helicase</keyword>
<comment type="catalytic activity">
    <reaction evidence="1">
        <text>ATP + H2O = ADP + phosphate + H(+)</text>
        <dbReference type="Rhea" id="RHEA:13065"/>
        <dbReference type="ChEBI" id="CHEBI:15377"/>
        <dbReference type="ChEBI" id="CHEBI:15378"/>
        <dbReference type="ChEBI" id="CHEBI:30616"/>
        <dbReference type="ChEBI" id="CHEBI:43474"/>
        <dbReference type="ChEBI" id="CHEBI:456216"/>
        <dbReference type="EC" id="5.6.2.3"/>
    </reaction>
</comment>
<keyword evidence="1" id="KW-0234">DNA repair</keyword>
<evidence type="ECO:0000256" key="1">
    <source>
        <dbReference type="RuleBase" id="RU363044"/>
    </source>
</evidence>
<evidence type="ECO:0000259" key="3">
    <source>
        <dbReference type="Pfam" id="PF05970"/>
    </source>
</evidence>
<dbReference type="EMBL" id="CH408032">
    <property type="protein sequence ID" value="EAQ87830.1"/>
    <property type="molecule type" value="Genomic_DNA"/>
</dbReference>
<dbReference type="OrthoDB" id="432234at2759"/>
<feature type="region of interest" description="Disordered" evidence="2">
    <location>
        <begin position="437"/>
        <end position="457"/>
    </location>
</feature>
<keyword evidence="7" id="KW-1185">Reference proteome</keyword>
<dbReference type="Gene3D" id="3.40.50.300">
    <property type="entry name" value="P-loop containing nucleotide triphosphate hydrolases"/>
    <property type="match status" value="2"/>
</dbReference>
<dbReference type="GO" id="GO:0016887">
    <property type="term" value="F:ATP hydrolysis activity"/>
    <property type="evidence" value="ECO:0007669"/>
    <property type="project" value="RHEA"/>
</dbReference>
<protein>
    <recommendedName>
        <fullName evidence="1">ATP-dependent DNA helicase</fullName>
        <ecNumber evidence="1">5.6.2.3</ecNumber>
    </recommendedName>
</protein>
<feature type="region of interest" description="Disordered" evidence="2">
    <location>
        <begin position="1"/>
        <end position="29"/>
    </location>
</feature>
<keyword evidence="1" id="KW-0378">Hydrolase</keyword>
<proteinExistence type="inferred from homology"/>
<organism evidence="6 7">
    <name type="scientific">Chaetomium globosum (strain ATCC 6205 / CBS 148.51 / DSM 1962 / NBRC 6347 / NRRL 1970)</name>
    <name type="common">Soil fungus</name>
    <dbReference type="NCBI Taxonomy" id="306901"/>
    <lineage>
        <taxon>Eukaryota</taxon>
        <taxon>Fungi</taxon>
        <taxon>Dikarya</taxon>
        <taxon>Ascomycota</taxon>
        <taxon>Pezizomycotina</taxon>
        <taxon>Sordariomycetes</taxon>
        <taxon>Sordariomycetidae</taxon>
        <taxon>Sordariales</taxon>
        <taxon>Chaetomiaceae</taxon>
        <taxon>Chaetomium</taxon>
    </lineage>
</organism>
<dbReference type="PANTHER" id="PTHR47642:SF6">
    <property type="entry name" value="ATP-DEPENDENT DNA HELICASE"/>
    <property type="match status" value="1"/>
</dbReference>
<dbReference type="PANTHER" id="PTHR47642">
    <property type="entry name" value="ATP-DEPENDENT DNA HELICASE"/>
    <property type="match status" value="1"/>
</dbReference>
<keyword evidence="1" id="KW-0547">Nucleotide-binding</keyword>
<dbReference type="HOGENOM" id="CLU_001613_8_1_1"/>
<dbReference type="OMA" id="LLRICIN"/>
<dbReference type="GO" id="GO:0006310">
    <property type="term" value="P:DNA recombination"/>
    <property type="evidence" value="ECO:0007669"/>
    <property type="project" value="UniProtKB-KW"/>
</dbReference>
<sequence length="1686" mass="193121">MREIVGNKRLSDVSDEVAAPPKRKNLTHAVMSERYHAGGVVEGDSVTVAAARQELARIQRDHRSLRRNDEEPSQTPRLSELLRRQSKGREDVEGDDQSSDDDRSNSRSEPGIAVAEGPVPEEPIEQRGKRGRPRKQPPSDPTLRRPPGRPRIHPLHNPAAPRRPRGRPRRVTRPEPSPAPLRSQIRHGRPPKPRQPVGRPRKIPVNDPPPVPPRDFNEPPPKYTGDLQGSPLCKNDVTIKHEFNERLAQENMRLCFRCKERWFDVELKADGVCKRCHQKDDKKRADEPFLYSAENHLDFGEMPDSLPILHPAEEMVISRVHVAVNVFTVRGQQYKYRGHVVHFLRDVGKVYDELPLLPKDLDIVILRPSGSEADPAMDRQFRKRFRIRRRVVATWLRFLSRNHPGYKGFLLSESNLSQLPEDESIFDQLTIHEVSSWEDLEPDQGPVDGDRPENEDGLGFDEAAVPNVLVKDSEFALLQGGLENNGPENQERPPMQQQQPRDAHHLPMPPIRFTPISEFNRSQALLSLACPSLYPRGLADFNQPRQRAISYSDYLAHAMKWHDGRFARHHTFRYIALNTLMRQQAYGHSRFYVNKQRSTVLTKAELQQALENPDRPEAQAILNQISRFAGAIQGTRPYWYRRRRECESFAHCLGVPGVFITLSPADLHWHDLYRHMPEFERWQVLDEPARISLSGRLLRENPHIAAWYFTTRFKAFRDVGPQQATSTDEERARFARLWGYHISAENPQPHRIGQGGDGGNPLNVDALQTEVTWDWLDRVLNRCQRHHCSSTYCLRINKRAAELAEKNGEPGPEPECRFLFPRPHREEAGLVRRPGKTWWSFEAVRNDSHMNQYNRLITLCWLANTDISPCTGIEAVINYAAKYCSKTETKTSTYAEIAGAILPHVSDRNPMLSFVSRMMNKLIGERDYSAQETCHILLKLPLYQDSRVVISVDCRPADRHNRLAEFSEADEAVQTKKTSYEKYLERPSDMEAVSYFRFLETWNFQSPNPGNWREWRPPARPRVLYYFPRYTPVHGHVQFEDFCRVKLMLAHPHRECGGFLTLDGTRFSGYVAAYEHCLEHHEHEDDHYGEAEAPEPAADEDEFRAVPFQEDISLEDWQELARMVPELQPEHEEIDLLTRRDIDIRYDWHPHVGRYIDERFDSGKYWDLLKVEHPSMAGDVEHIPLKARDTLNREQRIVYDTIMGHLERDNVPPILLHVDGGGGTGKSYMVNMLSSHLQQTLPGRKSPILRAAPTGVASNQINGQTLHSLLRLPIDGNYRPLTETPTVLGNLQRVFAGVRYLVIDEKSMLGLKTLGWIDRRLREIFPEKNDFFFGGLSVILIGDFFQLPPVLNKPIYAEYDRLMKEMEVAGLNAYRAFEHSVFLETIQRQHGADQAGFRDALVELRQARVSVTGWELLVSRCASNLSPRVQAGFANAVRIYPTREKVRSYNHDHMVDLNSPALYVEATHQGDGASKAESKDAGNLSSRFPVCIGARVMLTRNIWNPVGLVNGAQGTVHDIGWAEGADPLRDPPLVIMVALDKYTGPPYYTRDVELQDGQGRLVVPILQVRQDFTLKNKTCSRTQFPLVVAYAITVHKSQGITLPKVVCDISEREFASGLSYVAVSRASRLDGVMFDVPFDRSRVNRDPPTAAMQRKLADYERRWKARLLEPLYRPSNVEASDTESYV</sequence>
<dbReference type="GO" id="GO:0006281">
    <property type="term" value="P:DNA repair"/>
    <property type="evidence" value="ECO:0007669"/>
    <property type="project" value="UniProtKB-KW"/>
</dbReference>
<dbReference type="InterPro" id="IPR017956">
    <property type="entry name" value="AT_hook_DNA-bd_motif"/>
</dbReference>
<gene>
    <name evidence="6" type="ORF">CHGG_04449</name>
</gene>
<feature type="compositionally biased region" description="Basic and acidic residues" evidence="2">
    <location>
        <begin position="80"/>
        <end position="91"/>
    </location>
</feature>
<dbReference type="GO" id="GO:0000723">
    <property type="term" value="P:telomere maintenance"/>
    <property type="evidence" value="ECO:0007669"/>
    <property type="project" value="InterPro"/>
</dbReference>
<comment type="cofactor">
    <cofactor evidence="1">
        <name>Mg(2+)</name>
        <dbReference type="ChEBI" id="CHEBI:18420"/>
    </cofactor>
</comment>
<feature type="domain" description="Helitron helicase-like" evidence="4">
    <location>
        <begin position="554"/>
        <end position="718"/>
    </location>
</feature>
<reference evidence="7" key="1">
    <citation type="journal article" date="2015" name="Genome Announc.">
        <title>Draft genome sequence of the cellulolytic fungus Chaetomium globosum.</title>
        <authorList>
            <person name="Cuomo C.A."/>
            <person name="Untereiner W.A."/>
            <person name="Ma L.-J."/>
            <person name="Grabherr M."/>
            <person name="Birren B.W."/>
        </authorList>
    </citation>
    <scope>NUCLEOTIDE SEQUENCE [LARGE SCALE GENOMIC DNA]</scope>
    <source>
        <strain evidence="7">ATCC 6205 / CBS 148.51 / DSM 1962 / NBRC 6347 / NRRL 1970</strain>
    </source>
</reference>
<comment type="similarity">
    <text evidence="1">Belongs to the helicase family.</text>
</comment>
<dbReference type="SUPFAM" id="SSF52540">
    <property type="entry name" value="P-loop containing nucleoside triphosphate hydrolases"/>
    <property type="match status" value="2"/>
</dbReference>
<dbReference type="InterPro" id="IPR025476">
    <property type="entry name" value="Helitron_helicase-like"/>
</dbReference>
<dbReference type="GO" id="GO:0005524">
    <property type="term" value="F:ATP binding"/>
    <property type="evidence" value="ECO:0007669"/>
    <property type="project" value="UniProtKB-KW"/>
</dbReference>
<evidence type="ECO:0000313" key="7">
    <source>
        <dbReference type="Proteomes" id="UP000001056"/>
    </source>
</evidence>
<dbReference type="InParanoid" id="Q2H197"/>
<keyword evidence="1" id="KW-0067">ATP-binding</keyword>
<dbReference type="GO" id="GO:0043139">
    <property type="term" value="F:5'-3' DNA helicase activity"/>
    <property type="evidence" value="ECO:0007669"/>
    <property type="project" value="UniProtKB-EC"/>
</dbReference>
<dbReference type="Pfam" id="PF14214">
    <property type="entry name" value="Helitron_like_N"/>
    <property type="match status" value="1"/>
</dbReference>
<keyword evidence="1" id="KW-0233">DNA recombination</keyword>
<feature type="compositionally biased region" description="Basic and acidic residues" evidence="2">
    <location>
        <begin position="59"/>
        <end position="70"/>
    </location>
</feature>
<dbReference type="InterPro" id="IPR010285">
    <property type="entry name" value="DNA_helicase_pif1-like_DEAD"/>
</dbReference>
<dbReference type="InterPro" id="IPR027417">
    <property type="entry name" value="P-loop_NTPase"/>
</dbReference>
<dbReference type="GeneID" id="4391959"/>
<dbReference type="CDD" id="cd18809">
    <property type="entry name" value="SF1_C_RecD"/>
    <property type="match status" value="1"/>
</dbReference>
<accession>Q2H197</accession>